<accession>A0A383CY09</accession>
<dbReference type="AlphaFoldDB" id="A0A383CY09"/>
<protein>
    <submittedName>
        <fullName evidence="1">Uncharacterized protein</fullName>
    </submittedName>
</protein>
<name>A0A383CY09_9ZZZZ</name>
<sequence>MYVFPPALTGHRTYKSRHIWQTLALLLLVTSCSSGPLGIFTDEERDYFTQEEYDEFNRWCLNITDNPASKCLETADLVQFSINDAGYAKVDEACL</sequence>
<dbReference type="EMBL" id="UINC01212753">
    <property type="protein sequence ID" value="SVE37217.1"/>
    <property type="molecule type" value="Genomic_DNA"/>
</dbReference>
<evidence type="ECO:0000313" key="1">
    <source>
        <dbReference type="EMBL" id="SVE37217.1"/>
    </source>
</evidence>
<reference evidence="1" key="1">
    <citation type="submission" date="2018-05" db="EMBL/GenBank/DDBJ databases">
        <authorList>
            <person name="Lanie J.A."/>
            <person name="Ng W.-L."/>
            <person name="Kazmierczak K.M."/>
            <person name="Andrzejewski T.M."/>
            <person name="Davidsen T.M."/>
            <person name="Wayne K.J."/>
            <person name="Tettelin H."/>
            <person name="Glass J.I."/>
            <person name="Rusch D."/>
            <person name="Podicherti R."/>
            <person name="Tsui H.-C.T."/>
            <person name="Winkler M.E."/>
        </authorList>
    </citation>
    <scope>NUCLEOTIDE SEQUENCE</scope>
</reference>
<feature type="non-terminal residue" evidence="1">
    <location>
        <position position="95"/>
    </location>
</feature>
<organism evidence="1">
    <name type="scientific">marine metagenome</name>
    <dbReference type="NCBI Taxonomy" id="408172"/>
    <lineage>
        <taxon>unclassified sequences</taxon>
        <taxon>metagenomes</taxon>
        <taxon>ecological metagenomes</taxon>
    </lineage>
</organism>
<proteinExistence type="predicted"/>
<gene>
    <name evidence="1" type="ORF">METZ01_LOCUS490071</name>
</gene>